<dbReference type="PANTHER" id="PTHR47643:SF2">
    <property type="entry name" value="TPR DOMAIN PROTEIN (AFU_ORTHOLOGUE AFUA_5G12710)"/>
    <property type="match status" value="1"/>
</dbReference>
<reference evidence="2 3" key="1">
    <citation type="submission" date="2018-05" db="EMBL/GenBank/DDBJ databases">
        <title>Genome sequencing and assembly of the regulated plant pathogen Lachnellula willkommii and related sister species for the development of diagnostic species identification markers.</title>
        <authorList>
            <person name="Giroux E."/>
            <person name="Bilodeau G."/>
        </authorList>
    </citation>
    <scope>NUCLEOTIDE SEQUENCE [LARGE SCALE GENOMIC DNA]</scope>
    <source>
        <strain evidence="2 3">CBS 160.35</strain>
    </source>
</reference>
<dbReference type="PANTHER" id="PTHR47643">
    <property type="entry name" value="TPR DOMAIN PROTEIN (AFU_ORTHOLOGUE AFUA_5G12710)"/>
    <property type="match status" value="1"/>
</dbReference>
<keyword evidence="2" id="KW-0489">Methyltransferase</keyword>
<dbReference type="Gene3D" id="1.25.40.10">
    <property type="entry name" value="Tetratricopeptide repeat domain"/>
    <property type="match status" value="1"/>
</dbReference>
<feature type="domain" description="SET" evidence="1">
    <location>
        <begin position="368"/>
        <end position="559"/>
    </location>
</feature>
<dbReference type="PROSITE" id="PS50280">
    <property type="entry name" value="SET"/>
    <property type="match status" value="1"/>
</dbReference>
<evidence type="ECO:0000313" key="2">
    <source>
        <dbReference type="EMBL" id="TVY48488.1"/>
    </source>
</evidence>
<evidence type="ECO:0000259" key="1">
    <source>
        <dbReference type="PROSITE" id="PS50280"/>
    </source>
</evidence>
<dbReference type="Gene3D" id="2.170.270.10">
    <property type="entry name" value="SET domain"/>
    <property type="match status" value="1"/>
</dbReference>
<dbReference type="Proteomes" id="UP000443090">
    <property type="component" value="Unassembled WGS sequence"/>
</dbReference>
<dbReference type="GO" id="GO:0032259">
    <property type="term" value="P:methylation"/>
    <property type="evidence" value="ECO:0007669"/>
    <property type="project" value="UniProtKB-KW"/>
</dbReference>
<dbReference type="GO" id="GO:0008168">
    <property type="term" value="F:methyltransferase activity"/>
    <property type="evidence" value="ECO:0007669"/>
    <property type="project" value="UniProtKB-KW"/>
</dbReference>
<feature type="non-terminal residue" evidence="2">
    <location>
        <position position="1"/>
    </location>
</feature>
<dbReference type="InterPro" id="IPR001214">
    <property type="entry name" value="SET_dom"/>
</dbReference>
<dbReference type="SMART" id="SM00317">
    <property type="entry name" value="SET"/>
    <property type="match status" value="1"/>
</dbReference>
<proteinExistence type="predicted"/>
<organism evidence="2 3">
    <name type="scientific">Lachnellula occidentalis</name>
    <dbReference type="NCBI Taxonomy" id="215460"/>
    <lineage>
        <taxon>Eukaryota</taxon>
        <taxon>Fungi</taxon>
        <taxon>Dikarya</taxon>
        <taxon>Ascomycota</taxon>
        <taxon>Pezizomycotina</taxon>
        <taxon>Leotiomycetes</taxon>
        <taxon>Helotiales</taxon>
        <taxon>Lachnaceae</taxon>
        <taxon>Lachnellula</taxon>
    </lineage>
</organism>
<dbReference type="AlphaFoldDB" id="A0A8H8UHJ0"/>
<protein>
    <submittedName>
        <fullName evidence="2">Histone-lysine N-methyltransferase</fullName>
    </submittedName>
</protein>
<evidence type="ECO:0000313" key="3">
    <source>
        <dbReference type="Proteomes" id="UP000443090"/>
    </source>
</evidence>
<sequence>CIFLQHSAQQKAAMDTNDVSDIHQYIQILHFQKRNLKAAEARTGQQPIDRKTRGQLIEKHRLAVMQAMMQQLQPNDHQVHSSFLPPPYPPSTATLESLTPIFISELRLGTHHRGKYILVRSATGPARMTAIINVIEDEREDAVVMQLYQQPEEMIRPASSIATTGDVFLIKEPFFKVMVDGEYGLRIDHVSDLVRIDTRHSLCPNKWCPRLYDLDKAADDWKQEGNVAMGLKKHWEAIESYTIALSSDPSIAEERIIRLNRALAYLQDENFEAALADTQCLSPNPNTSEKTLYRGAKALYGLGRFSECCDLLQTLRETYPGNAQAPRDLVRARVRLSEQRNGTYDFKAIYKEVSKLRPPLLDHATFIGPIVVKPSPGRGRGLYTTKAVKAGELLLCEKAFAHCYAGDSDEESGGSSKTKLLINTHTNRMSIGSQSDLITLIVQKLQRNASLLTEFVTLHHGSYEHSGVTEVDGKPVVDSFLVERIIALNGFGSPLTSKESHLGIRDTKNTFGSCGVWPLASRINHCCTSNVRRSFIGDLQIVRATCDISADTELTFWYKNPTGDHAEMQKGLEQWGFQCTCAMCLDSKNTSKKVLKKRNGLLGDLKATLEVTNIDTSKAERILYAIGQTYKRPASDVPRLALREPYAHLALLYSNQRNAEKAVAMALKALESLGFVIKGAQLPISPTETFRVEKLGTMAGGVVSLWVHLWNAYSARAPHLLSQVDECTRLAYKICVGEDVTFKESYDKDGDMA</sequence>
<comment type="caution">
    <text evidence="2">The sequence shown here is derived from an EMBL/GenBank/DDBJ whole genome shotgun (WGS) entry which is preliminary data.</text>
</comment>
<accession>A0A8H8UHJ0</accession>
<keyword evidence="2" id="KW-0808">Transferase</keyword>
<dbReference type="Pfam" id="PF00856">
    <property type="entry name" value="SET"/>
    <property type="match status" value="1"/>
</dbReference>
<dbReference type="InterPro" id="IPR019734">
    <property type="entry name" value="TPR_rpt"/>
</dbReference>
<dbReference type="InterPro" id="IPR053209">
    <property type="entry name" value="Gramillin-biosynth_MTr"/>
</dbReference>
<dbReference type="OrthoDB" id="438641at2759"/>
<keyword evidence="3" id="KW-1185">Reference proteome</keyword>
<dbReference type="InterPro" id="IPR046341">
    <property type="entry name" value="SET_dom_sf"/>
</dbReference>
<dbReference type="InterPro" id="IPR011990">
    <property type="entry name" value="TPR-like_helical_dom_sf"/>
</dbReference>
<dbReference type="SUPFAM" id="SSF82199">
    <property type="entry name" value="SET domain"/>
    <property type="match status" value="1"/>
</dbReference>
<name>A0A8H8UHJ0_9HELO</name>
<gene>
    <name evidence="2" type="primary">ASHR1_0</name>
    <name evidence="2" type="ORF">LOCC1_G001237</name>
</gene>
<dbReference type="SUPFAM" id="SSF48452">
    <property type="entry name" value="TPR-like"/>
    <property type="match status" value="1"/>
</dbReference>
<dbReference type="EMBL" id="QGMI01000045">
    <property type="protein sequence ID" value="TVY48488.1"/>
    <property type="molecule type" value="Genomic_DNA"/>
</dbReference>
<dbReference type="SMART" id="SM00028">
    <property type="entry name" value="TPR"/>
    <property type="match status" value="4"/>
</dbReference>